<dbReference type="SUPFAM" id="SSF53323">
    <property type="entry name" value="Pyruvate-ferredoxin oxidoreductase, PFOR, domain III"/>
    <property type="match status" value="1"/>
</dbReference>
<sequence length="199" mass="20676">MFQVRIHGRGGQATHGMARLLVRAAALDGWHAHLVAGGGPHRAGDPAVAHVELSVRPRTPAPFESAPDAVLVQDETLLYGTDVLAGLRRDGLALLNSASTWQQLGFGDRVAHLAPMRALAVPATRLTPAGQWPGATNAALLGAFVAATGLVTATAMAVAISRAVAARAAADHVLAARRGREHTVAEIRRLCAPLEAALR</sequence>
<dbReference type="InterPro" id="IPR051626">
    <property type="entry name" value="Oxidoreductase_gamma_subunit"/>
</dbReference>
<organism evidence="3 4">
    <name type="scientific">Luedemannella flava</name>
    <dbReference type="NCBI Taxonomy" id="349316"/>
    <lineage>
        <taxon>Bacteria</taxon>
        <taxon>Bacillati</taxon>
        <taxon>Actinomycetota</taxon>
        <taxon>Actinomycetes</taxon>
        <taxon>Micromonosporales</taxon>
        <taxon>Micromonosporaceae</taxon>
        <taxon>Luedemannella</taxon>
    </lineage>
</organism>
<keyword evidence="4" id="KW-1185">Reference proteome</keyword>
<keyword evidence="3" id="KW-0670">Pyruvate</keyword>
<keyword evidence="1" id="KW-0560">Oxidoreductase</keyword>
<evidence type="ECO:0000313" key="4">
    <source>
        <dbReference type="Proteomes" id="UP001500218"/>
    </source>
</evidence>
<dbReference type="EMBL" id="BAAALT010000003">
    <property type="protein sequence ID" value="GAA1783852.1"/>
    <property type="molecule type" value="Genomic_DNA"/>
</dbReference>
<dbReference type="PANTHER" id="PTHR43366:SF1">
    <property type="entry name" value="PYRUVATE SYNTHASE SUBUNIT PORC"/>
    <property type="match status" value="1"/>
</dbReference>
<feature type="domain" description="Pyruvate/ketoisovalerate oxidoreductase catalytic" evidence="2">
    <location>
        <begin position="10"/>
        <end position="180"/>
    </location>
</feature>
<dbReference type="Pfam" id="PF01558">
    <property type="entry name" value="POR"/>
    <property type="match status" value="1"/>
</dbReference>
<reference evidence="3 4" key="1">
    <citation type="journal article" date="2019" name="Int. J. Syst. Evol. Microbiol.">
        <title>The Global Catalogue of Microorganisms (GCM) 10K type strain sequencing project: providing services to taxonomists for standard genome sequencing and annotation.</title>
        <authorList>
            <consortium name="The Broad Institute Genomics Platform"/>
            <consortium name="The Broad Institute Genome Sequencing Center for Infectious Disease"/>
            <person name="Wu L."/>
            <person name="Ma J."/>
        </authorList>
    </citation>
    <scope>NUCLEOTIDE SEQUENCE [LARGE SCALE GENOMIC DNA]</scope>
    <source>
        <strain evidence="3 4">JCM 13250</strain>
    </source>
</reference>
<dbReference type="Gene3D" id="3.40.920.10">
    <property type="entry name" value="Pyruvate-ferredoxin oxidoreductase, PFOR, domain III"/>
    <property type="match status" value="1"/>
</dbReference>
<dbReference type="Proteomes" id="UP001500218">
    <property type="component" value="Unassembled WGS sequence"/>
</dbReference>
<evidence type="ECO:0000313" key="3">
    <source>
        <dbReference type="EMBL" id="GAA1783852.1"/>
    </source>
</evidence>
<gene>
    <name evidence="3" type="ORF">GCM10009682_02530</name>
</gene>
<dbReference type="InterPro" id="IPR002869">
    <property type="entry name" value="Pyrv_flavodox_OxRed_cen"/>
</dbReference>
<evidence type="ECO:0000256" key="1">
    <source>
        <dbReference type="ARBA" id="ARBA00023002"/>
    </source>
</evidence>
<name>A0ABN2LCF6_9ACTN</name>
<accession>A0ABN2LCF6</accession>
<dbReference type="RefSeq" id="WP_344125273.1">
    <property type="nucleotide sequence ID" value="NZ_BAAALT010000003.1"/>
</dbReference>
<comment type="caution">
    <text evidence="3">The sequence shown here is derived from an EMBL/GenBank/DDBJ whole genome shotgun (WGS) entry which is preliminary data.</text>
</comment>
<protein>
    <submittedName>
        <fullName evidence="3">Pyruvate/ketoisovalerate ferredoxin oxidoreductase subunit gamma</fullName>
    </submittedName>
</protein>
<dbReference type="InterPro" id="IPR019752">
    <property type="entry name" value="Pyrv/ketoisovalerate_OxRed_cat"/>
</dbReference>
<proteinExistence type="predicted"/>
<evidence type="ECO:0000259" key="2">
    <source>
        <dbReference type="Pfam" id="PF01558"/>
    </source>
</evidence>
<dbReference type="PANTHER" id="PTHR43366">
    <property type="entry name" value="PYRUVATE SYNTHASE SUBUNIT PORC"/>
    <property type="match status" value="1"/>
</dbReference>